<evidence type="ECO:0000259" key="9">
    <source>
        <dbReference type="PROSITE" id="PS50188"/>
    </source>
</evidence>
<dbReference type="Gene3D" id="3.30.160.60">
    <property type="entry name" value="Classic Zinc Finger"/>
    <property type="match status" value="1"/>
</dbReference>
<dbReference type="FunFam" id="2.60.120.920:FF:000004">
    <property type="entry name" value="Butyrophilin subfamily 1 member A1"/>
    <property type="match status" value="1"/>
</dbReference>
<evidence type="ECO:0000256" key="5">
    <source>
        <dbReference type="SAM" id="Coils"/>
    </source>
</evidence>
<dbReference type="RefSeq" id="XP_008051190.1">
    <property type="nucleotide sequence ID" value="XM_008052999.1"/>
</dbReference>
<evidence type="ECO:0000256" key="4">
    <source>
        <dbReference type="PROSITE-ProRule" id="PRU00024"/>
    </source>
</evidence>
<evidence type="ECO:0000256" key="2">
    <source>
        <dbReference type="ARBA" id="ARBA00022771"/>
    </source>
</evidence>
<dbReference type="PANTHER" id="PTHR24103">
    <property type="entry name" value="E3 UBIQUITIN-PROTEIN LIGASE TRIM"/>
    <property type="match status" value="1"/>
</dbReference>
<dbReference type="InterPro" id="IPR000315">
    <property type="entry name" value="Znf_B-box"/>
</dbReference>
<dbReference type="OrthoDB" id="128536at2759"/>
<feature type="region of interest" description="Disordered" evidence="6">
    <location>
        <begin position="465"/>
        <end position="487"/>
    </location>
</feature>
<sequence>MASGAPGERLREEARCPVCLDFLQDPVSVDCGHSFCRRCISEFCEKCERTQGGTYACPQCRGPFRPAGFRPNRQLASLVESVRLLGLGSGPAGARRCARHGEDLNRFCEEDQVALCWVCDTTPEHRGHSTAPLQEAARGYQVKLQTALDLVRKEMEEALSQEVNVGKKIIIWKEKVEMQRQRFRLEFEKHRGFLAQEEQLQLRRLEQEERATLQRLRETKNRLTQQSKALKELAEELEERCQRPALGLLEGVRGALSRSKAVTRLEAELIPLELKTVCRIPGRREMMRRFQVDINLDPATAHPSLLLTADLRCVQDGELWRDVPGNPERFDTWPCVLGLQSFSSGRHYWEVVVGEKAEWGLGVCQDALPRKGETTPSPENGVWAMWLLKGNEYMVLASPSVPLLLLERPRRVGIFLDYEAGEVSFYDVTNRSYIYTFNQLFSGALRPYFFVCDTTPLILPPMTEAESGHRATSGHLDPASNVKEDHA</sequence>
<evidence type="ECO:0000256" key="3">
    <source>
        <dbReference type="ARBA" id="ARBA00022833"/>
    </source>
</evidence>
<dbReference type="SUPFAM" id="SSF57850">
    <property type="entry name" value="RING/U-box"/>
    <property type="match status" value="1"/>
</dbReference>
<keyword evidence="10" id="KW-1185">Reference proteome</keyword>
<feature type="domain" description="B30.2/SPRY" evidence="9">
    <location>
        <begin position="273"/>
        <end position="467"/>
    </location>
</feature>
<dbReference type="AlphaFoldDB" id="A0A1U7T083"/>
<dbReference type="KEGG" id="csyr:103255031"/>
<dbReference type="SUPFAM" id="SSF57845">
    <property type="entry name" value="B-box zinc-binding domain"/>
    <property type="match status" value="1"/>
</dbReference>
<dbReference type="PROSITE" id="PS50188">
    <property type="entry name" value="B302_SPRY"/>
    <property type="match status" value="1"/>
</dbReference>
<dbReference type="SUPFAM" id="SSF49899">
    <property type="entry name" value="Concanavalin A-like lectins/glucanases"/>
    <property type="match status" value="1"/>
</dbReference>
<accession>A0A1U7T083</accession>
<dbReference type="InterPro" id="IPR017907">
    <property type="entry name" value="Znf_RING_CS"/>
</dbReference>
<feature type="domain" description="RING-type" evidence="7">
    <location>
        <begin position="16"/>
        <end position="61"/>
    </location>
</feature>
<dbReference type="PROSITE" id="PS50089">
    <property type="entry name" value="ZF_RING_2"/>
    <property type="match status" value="1"/>
</dbReference>
<evidence type="ECO:0000256" key="6">
    <source>
        <dbReference type="SAM" id="MobiDB-lite"/>
    </source>
</evidence>
<feature type="domain" description="B box-type" evidence="8">
    <location>
        <begin position="92"/>
        <end position="133"/>
    </location>
</feature>
<dbReference type="CDD" id="cd19780">
    <property type="entry name" value="Bbox2_TRIM39-like"/>
    <property type="match status" value="1"/>
</dbReference>
<evidence type="ECO:0000256" key="1">
    <source>
        <dbReference type="ARBA" id="ARBA00022723"/>
    </source>
</evidence>
<dbReference type="CDD" id="cd16606">
    <property type="entry name" value="RING-HC_TRIM58_C-IV"/>
    <property type="match status" value="1"/>
</dbReference>
<keyword evidence="5" id="KW-0175">Coiled coil</keyword>
<dbReference type="Pfam" id="PF15227">
    <property type="entry name" value="zf-C3HC4_4"/>
    <property type="match status" value="1"/>
</dbReference>
<dbReference type="SMART" id="SM00589">
    <property type="entry name" value="PRY"/>
    <property type="match status" value="1"/>
</dbReference>
<dbReference type="InterPro" id="IPR003879">
    <property type="entry name" value="Butyrophylin_SPRY"/>
</dbReference>
<organism evidence="10 11">
    <name type="scientific">Carlito syrichta</name>
    <name type="common">Philippine tarsier</name>
    <name type="synonym">Tarsius syrichta</name>
    <dbReference type="NCBI Taxonomy" id="1868482"/>
    <lineage>
        <taxon>Eukaryota</taxon>
        <taxon>Metazoa</taxon>
        <taxon>Chordata</taxon>
        <taxon>Craniata</taxon>
        <taxon>Vertebrata</taxon>
        <taxon>Euteleostomi</taxon>
        <taxon>Mammalia</taxon>
        <taxon>Eutheria</taxon>
        <taxon>Euarchontoglires</taxon>
        <taxon>Primates</taxon>
        <taxon>Haplorrhini</taxon>
        <taxon>Tarsiiformes</taxon>
        <taxon>Tarsiidae</taxon>
        <taxon>Carlito</taxon>
    </lineage>
</organism>
<dbReference type="Pfam" id="PF13765">
    <property type="entry name" value="PRY"/>
    <property type="match status" value="1"/>
</dbReference>
<evidence type="ECO:0000313" key="10">
    <source>
        <dbReference type="Proteomes" id="UP000189704"/>
    </source>
</evidence>
<dbReference type="Pfam" id="PF00622">
    <property type="entry name" value="SPRY"/>
    <property type="match status" value="1"/>
</dbReference>
<dbReference type="CDD" id="cd15816">
    <property type="entry name" value="SPRY_PRY_TRIM58"/>
    <property type="match status" value="1"/>
</dbReference>
<dbReference type="InterPro" id="IPR042699">
    <property type="entry name" value="TRIM58_RING-HC"/>
</dbReference>
<dbReference type="InterPro" id="IPR035787">
    <property type="entry name" value="SPRY/PRY_TRIM58"/>
</dbReference>
<reference evidence="11" key="1">
    <citation type="submission" date="2025-08" db="UniProtKB">
        <authorList>
            <consortium name="RefSeq"/>
        </authorList>
    </citation>
    <scope>IDENTIFICATION</scope>
</reference>
<dbReference type="InterPro" id="IPR001870">
    <property type="entry name" value="B30.2/SPRY"/>
</dbReference>
<dbReference type="GO" id="GO:0008270">
    <property type="term" value="F:zinc ion binding"/>
    <property type="evidence" value="ECO:0007669"/>
    <property type="project" value="UniProtKB-KW"/>
</dbReference>
<dbReference type="SMART" id="SM00336">
    <property type="entry name" value="BBOX"/>
    <property type="match status" value="1"/>
</dbReference>
<dbReference type="PROSITE" id="PS00518">
    <property type="entry name" value="ZF_RING_1"/>
    <property type="match status" value="1"/>
</dbReference>
<dbReference type="Gene3D" id="3.30.40.10">
    <property type="entry name" value="Zinc/RING finger domain, C3HC4 (zinc finger)"/>
    <property type="match status" value="1"/>
</dbReference>
<evidence type="ECO:0000259" key="7">
    <source>
        <dbReference type="PROSITE" id="PS50089"/>
    </source>
</evidence>
<evidence type="ECO:0000313" key="11">
    <source>
        <dbReference type="RefSeq" id="XP_008051190.1"/>
    </source>
</evidence>
<dbReference type="InterPro" id="IPR013083">
    <property type="entry name" value="Znf_RING/FYVE/PHD"/>
</dbReference>
<dbReference type="Proteomes" id="UP000189704">
    <property type="component" value="Unplaced"/>
</dbReference>
<dbReference type="OMA" id="KTACRIP"/>
<dbReference type="InterPro" id="IPR043136">
    <property type="entry name" value="B30.2/SPRY_sf"/>
</dbReference>
<protein>
    <submittedName>
        <fullName evidence="11">E3 ubiquitin-protein ligase TRIM58</fullName>
    </submittedName>
</protein>
<dbReference type="SMART" id="SM00449">
    <property type="entry name" value="SPRY"/>
    <property type="match status" value="1"/>
</dbReference>
<dbReference type="InterPro" id="IPR050143">
    <property type="entry name" value="TRIM/RBCC"/>
</dbReference>
<dbReference type="CTD" id="25893"/>
<name>A0A1U7T083_CARSF</name>
<dbReference type="PROSITE" id="PS50119">
    <property type="entry name" value="ZF_BBOX"/>
    <property type="match status" value="1"/>
</dbReference>
<dbReference type="Gene3D" id="2.60.120.920">
    <property type="match status" value="1"/>
</dbReference>
<dbReference type="GeneID" id="103255031"/>
<dbReference type="PRINTS" id="PR01407">
    <property type="entry name" value="BUTYPHLNCDUF"/>
</dbReference>
<dbReference type="SMART" id="SM00184">
    <property type="entry name" value="RING"/>
    <property type="match status" value="1"/>
</dbReference>
<dbReference type="Pfam" id="PF00643">
    <property type="entry name" value="zf-B_box"/>
    <property type="match status" value="1"/>
</dbReference>
<dbReference type="InterPro" id="IPR001841">
    <property type="entry name" value="Znf_RING"/>
</dbReference>
<proteinExistence type="predicted"/>
<dbReference type="InterPro" id="IPR003877">
    <property type="entry name" value="SPRY_dom"/>
</dbReference>
<dbReference type="InterPro" id="IPR006574">
    <property type="entry name" value="PRY"/>
</dbReference>
<keyword evidence="3" id="KW-0862">Zinc</keyword>
<feature type="coiled-coil region" evidence="5">
    <location>
        <begin position="195"/>
        <end position="240"/>
    </location>
</feature>
<keyword evidence="2 4" id="KW-0863">Zinc-finger</keyword>
<gene>
    <name evidence="11" type="primary">TRIM58</name>
</gene>
<dbReference type="STRING" id="1868482.ENSTSYP00000004199"/>
<dbReference type="InterPro" id="IPR013320">
    <property type="entry name" value="ConA-like_dom_sf"/>
</dbReference>
<keyword evidence="1" id="KW-0479">Metal-binding</keyword>
<evidence type="ECO:0000259" key="8">
    <source>
        <dbReference type="PROSITE" id="PS50119"/>
    </source>
</evidence>